<feature type="coiled-coil region" evidence="1">
    <location>
        <begin position="31"/>
        <end position="123"/>
    </location>
</feature>
<dbReference type="InterPro" id="IPR056003">
    <property type="entry name" value="CT398_CC_hairpin"/>
</dbReference>
<dbReference type="InterPro" id="IPR003743">
    <property type="entry name" value="Zf-RING_7"/>
</dbReference>
<proteinExistence type="predicted"/>
<dbReference type="PANTHER" id="PTHR39082:SF1">
    <property type="entry name" value="SCAVENGER RECEPTOR CLASS A MEMBER 3"/>
    <property type="match status" value="1"/>
</dbReference>
<organism evidence="4 5">
    <name type="scientific">Aerophobetes bacterium</name>
    <dbReference type="NCBI Taxonomy" id="2030807"/>
    <lineage>
        <taxon>Bacteria</taxon>
        <taxon>Candidatus Aerophobota</taxon>
    </lineage>
</organism>
<dbReference type="Pfam" id="PF02591">
    <property type="entry name" value="Zn_ribbon_9"/>
    <property type="match status" value="1"/>
</dbReference>
<sequence length="241" mass="27967">MQRGEFVLKDLSLLIELQNLDLEIGKNKKMKETLSSQIEEGHKKIAGLEEDLSHKQGMLKQTKKERREKERRIEELDLLLAKHEEEKYKVKSQEEFAALEKEISRAEKEKVETEDVLLELMEREEELAGSLPSLEMKVRQESKDIEKKEDILKADLKNVVEQSEELENKRKEVISQLNPVLSKQYKQLRENKDGLVVVPAKDGNCEGCNMKVSPSLIGSLRREEEIIYCESCNRILYISQG</sequence>
<comment type="caution">
    <text evidence="4">The sequence shown here is derived from an EMBL/GenBank/DDBJ whole genome shotgun (WGS) entry which is preliminary data.</text>
</comment>
<name>A0A523RN92_UNCAE</name>
<reference evidence="4 5" key="1">
    <citation type="submission" date="2019-03" db="EMBL/GenBank/DDBJ databases">
        <title>Metabolic potential of uncultured bacteria and archaea associated with petroleum seepage in deep-sea sediments.</title>
        <authorList>
            <person name="Dong X."/>
            <person name="Hubert C."/>
        </authorList>
    </citation>
    <scope>NUCLEOTIDE SEQUENCE [LARGE SCALE GENOMIC DNA]</scope>
    <source>
        <strain evidence="4">E44_bin7</strain>
    </source>
</reference>
<accession>A0A523RN92</accession>
<protein>
    <submittedName>
        <fullName evidence="4">Uncharacterized protein</fullName>
    </submittedName>
</protein>
<dbReference type="Gene3D" id="1.10.287.1490">
    <property type="match status" value="1"/>
</dbReference>
<keyword evidence="1" id="KW-0175">Coiled coil</keyword>
<dbReference type="Pfam" id="PF24481">
    <property type="entry name" value="CT398_CC"/>
    <property type="match status" value="1"/>
</dbReference>
<feature type="coiled-coil region" evidence="1">
    <location>
        <begin position="149"/>
        <end position="176"/>
    </location>
</feature>
<dbReference type="InterPro" id="IPR052376">
    <property type="entry name" value="Oxidative_Scav/Glycosyltrans"/>
</dbReference>
<feature type="domain" description="C4-type zinc ribbon" evidence="2">
    <location>
        <begin position="205"/>
        <end position="236"/>
    </location>
</feature>
<evidence type="ECO:0000259" key="3">
    <source>
        <dbReference type="Pfam" id="PF24481"/>
    </source>
</evidence>
<feature type="domain" description="CT398-like coiled coil hairpin" evidence="3">
    <location>
        <begin position="17"/>
        <end position="192"/>
    </location>
</feature>
<dbReference type="PANTHER" id="PTHR39082">
    <property type="entry name" value="PHOSPHOLIPASE C-BETA-2-RELATED"/>
    <property type="match status" value="1"/>
</dbReference>
<dbReference type="Proteomes" id="UP000316360">
    <property type="component" value="Unassembled WGS sequence"/>
</dbReference>
<evidence type="ECO:0000313" key="5">
    <source>
        <dbReference type="Proteomes" id="UP000316360"/>
    </source>
</evidence>
<evidence type="ECO:0000256" key="1">
    <source>
        <dbReference type="SAM" id="Coils"/>
    </source>
</evidence>
<gene>
    <name evidence="4" type="ORF">E3J84_07660</name>
</gene>
<evidence type="ECO:0000313" key="4">
    <source>
        <dbReference type="EMBL" id="TET07252.1"/>
    </source>
</evidence>
<evidence type="ECO:0000259" key="2">
    <source>
        <dbReference type="Pfam" id="PF02591"/>
    </source>
</evidence>
<dbReference type="AlphaFoldDB" id="A0A523RN92"/>
<dbReference type="EMBL" id="SOKJ01000435">
    <property type="protein sequence ID" value="TET07252.1"/>
    <property type="molecule type" value="Genomic_DNA"/>
</dbReference>